<sequence>MGTINSIGAGVPSSFEDKKVGTPRSSKDYASKNSNSVLTKNVKKKIIPSEITSSSTGQLYNVYSSQKCSKSGGTSIGNANFRSPERFSDYYTKEITNSNSDDPIGSSIMMQDEANERSSSVMSVNSKLDDAMRPTGGNESADFKDIGTLSDLTSSIKNETQIGDNEAINSSLSSSDTKDFSIPTKHHIVKKRANSTSLESLDTSRTKLDFAFDDLSSQKYNSTITAKDKTNAKKLPYSLAIDPFDVKSTHFHDHRYLRHFPTVHLIDQEEFIDMLKHHFLTPLPKSDDVFPWLHGIHKNNYAQLQFLGACGCNYMEKSKERVREDEEKNREIVDPIPELAMRRTSSTEKYQSSVMDTNSDSDDSDDPDASVIPSPYRPATNLVKVSSEYSDIITESTGLIRSTVSADDVLESSQSVTDLNAFLTSLISKVGLIFPVSTETIIDDCLLTRLLPVFKDMDPEFGVSLRNFHIQVSKMSNVSDLVVYCFNEDHDRCVNEAACPKPSCFDFSTGDCKCVSLCRLLRMAQLIYAKEHPELQVRKSKKDKNTLSLKKSTNIDQSVITKYHTILICNPTQSRLAKSNLLAIPVMDSQSSLKAPEALCSRYDLNVFNNWDSNYLYRERLEISKMSTATPISTGHVWLGNITDFECLQIRVNGNKQIPTEQYKLPDNPLHCDPFNTVVTLTKDQMDPKNTTNEELDSHLITLPKTRWRLFIHCYEGAEFTNLQELKKVFMSGKDSIPLTDMHNISQAQIDFPPSGSLTLVDLSEEDILNIVNICKLCYAFGGSDFPALLYCSDGYTETSLLAACFVMYAECLSLDDALVSFTKIMEFSPVNTKSQYVFHNVEKNAFTFEEDASCIKSILLRPRRRNTGFGSSRRVGGPGHFGSRAVGTTLVGTRPVPNGRGYNGVNFSTNKRSHAVQMRDRTSRTRQFSGKVGTSRVGYVTSSIGTRPAPQMITHNTANSSNEIRAIPLSRNSSSTSLSSFYATPPPHPLEPVMGSFPSQILPYMYLGSLEHASCLSMLTCLGIEYLVSVGEFVPWLDNIRYTTSVTNSGCEIITPIPDQRDPETDSLCNVKQIMLMKNINDDGVGTIVTKINDTLDFIDTCRKNSGKVLVHCQVGVSRSATVCIAEVMNRLMISLPRAYMYVRVRRLNVIIQPNLKLMYELFKLEETFIKKRKANGNLKKRLVISNTPEFLREVDWCVFCREIFNLNRAYIKPAC</sequence>
<dbReference type="OrthoDB" id="273181at2759"/>
<dbReference type="Proteomes" id="UP000663131">
    <property type="component" value="Chromosome 7"/>
</dbReference>
<dbReference type="RefSeq" id="XP_041136730.1">
    <property type="nucleotide sequence ID" value="XM_041283378.1"/>
</dbReference>
<proteinExistence type="predicted"/>
<dbReference type="SMART" id="SM00195">
    <property type="entry name" value="DSPc"/>
    <property type="match status" value="1"/>
</dbReference>
<evidence type="ECO:0000259" key="4">
    <source>
        <dbReference type="PROSITE" id="PS50054"/>
    </source>
</evidence>
<feature type="compositionally biased region" description="Acidic residues" evidence="3">
    <location>
        <begin position="359"/>
        <end position="368"/>
    </location>
</feature>
<feature type="region of interest" description="Disordered" evidence="3">
    <location>
        <begin position="914"/>
        <end position="933"/>
    </location>
</feature>
<evidence type="ECO:0000313" key="7">
    <source>
        <dbReference type="Proteomes" id="UP000663131"/>
    </source>
</evidence>
<dbReference type="PROSITE" id="PS50056">
    <property type="entry name" value="TYR_PHOSPHATASE_2"/>
    <property type="match status" value="1"/>
</dbReference>
<dbReference type="GO" id="GO:0005634">
    <property type="term" value="C:nucleus"/>
    <property type="evidence" value="ECO:0007669"/>
    <property type="project" value="GOC"/>
</dbReference>
<protein>
    <submittedName>
        <fullName evidence="6">Uncharacterized protein</fullName>
    </submittedName>
</protein>
<evidence type="ECO:0000256" key="2">
    <source>
        <dbReference type="ARBA" id="ARBA00022912"/>
    </source>
</evidence>
<dbReference type="AlphaFoldDB" id="A0A871R143"/>
<dbReference type="PROSITE" id="PS00383">
    <property type="entry name" value="TYR_PHOSPHATASE_1"/>
    <property type="match status" value="1"/>
</dbReference>
<keyword evidence="2" id="KW-0904">Protein phosphatase</keyword>
<evidence type="ECO:0000256" key="3">
    <source>
        <dbReference type="SAM" id="MobiDB-lite"/>
    </source>
</evidence>
<feature type="region of interest" description="Disordered" evidence="3">
    <location>
        <begin position="320"/>
        <end position="373"/>
    </location>
</feature>
<reference evidence="6" key="2">
    <citation type="journal article" name="BMC Genomics">
        <title>New genome assemblies reveal patterns of domestication and adaptation across Brettanomyces (Dekkera) species.</title>
        <authorList>
            <person name="Roach M.J."/>
            <person name="Borneman A.R."/>
        </authorList>
    </citation>
    <scope>NUCLEOTIDE SEQUENCE</scope>
    <source>
        <strain evidence="6">UCD 2041</strain>
    </source>
</reference>
<dbReference type="InterPro" id="IPR016130">
    <property type="entry name" value="Tyr_Pase_AS"/>
</dbReference>
<gene>
    <name evidence="6" type="ORF">BRETT_004891</name>
</gene>
<dbReference type="GeneID" id="64576814"/>
<accession>A0A871R143</accession>
<dbReference type="GO" id="GO:0033260">
    <property type="term" value="P:nuclear DNA replication"/>
    <property type="evidence" value="ECO:0007669"/>
    <property type="project" value="TreeGrafter"/>
</dbReference>
<dbReference type="PROSITE" id="PS50054">
    <property type="entry name" value="TYR_PHOSPHATASE_DUAL"/>
    <property type="match status" value="1"/>
</dbReference>
<dbReference type="InterPro" id="IPR020422">
    <property type="entry name" value="TYR_PHOSPHATASE_DUAL_dom"/>
</dbReference>
<feature type="region of interest" description="Disordered" evidence="3">
    <location>
        <begin position="1"/>
        <end position="35"/>
    </location>
</feature>
<dbReference type="InterPro" id="IPR029021">
    <property type="entry name" value="Prot-tyrosine_phosphatase-like"/>
</dbReference>
<feature type="compositionally biased region" description="Basic and acidic residues" evidence="3">
    <location>
        <begin position="320"/>
        <end position="333"/>
    </location>
</feature>
<dbReference type="GO" id="GO:0008138">
    <property type="term" value="F:protein tyrosine/serine/threonine phosphatase activity"/>
    <property type="evidence" value="ECO:0007669"/>
    <property type="project" value="TreeGrafter"/>
</dbReference>
<feature type="region of interest" description="Disordered" evidence="3">
    <location>
        <begin position="884"/>
        <end position="909"/>
    </location>
</feature>
<evidence type="ECO:0000256" key="1">
    <source>
        <dbReference type="ARBA" id="ARBA00022801"/>
    </source>
</evidence>
<reference evidence="6" key="1">
    <citation type="submission" date="2020-10" db="EMBL/GenBank/DDBJ databases">
        <authorList>
            <person name="Palmer J.M."/>
        </authorList>
    </citation>
    <scope>NUCLEOTIDE SEQUENCE</scope>
    <source>
        <strain evidence="6">UCD 2041</strain>
    </source>
</reference>
<dbReference type="Pfam" id="PF00782">
    <property type="entry name" value="DSPc"/>
    <property type="match status" value="1"/>
</dbReference>
<dbReference type="EMBL" id="CP063135">
    <property type="protein sequence ID" value="QOU20237.1"/>
    <property type="molecule type" value="Genomic_DNA"/>
</dbReference>
<dbReference type="KEGG" id="bbrx:BRETT_004891"/>
<dbReference type="PANTHER" id="PTHR47550:SF1">
    <property type="entry name" value="DUAL SPECIFICITY PROTEIN PHOSPHATASE PPS1"/>
    <property type="match status" value="1"/>
</dbReference>
<organism evidence="6 7">
    <name type="scientific">Dekkera bruxellensis</name>
    <name type="common">Brettanomyces custersii</name>
    <dbReference type="NCBI Taxonomy" id="5007"/>
    <lineage>
        <taxon>Eukaryota</taxon>
        <taxon>Fungi</taxon>
        <taxon>Dikarya</taxon>
        <taxon>Ascomycota</taxon>
        <taxon>Saccharomycotina</taxon>
        <taxon>Pichiomycetes</taxon>
        <taxon>Pichiales</taxon>
        <taxon>Pichiaceae</taxon>
        <taxon>Brettanomyces</taxon>
    </lineage>
</organism>
<evidence type="ECO:0000259" key="5">
    <source>
        <dbReference type="PROSITE" id="PS50056"/>
    </source>
</evidence>
<keyword evidence="1" id="KW-0378">Hydrolase</keyword>
<feature type="domain" description="Tyrosine specific protein phosphatases" evidence="5">
    <location>
        <begin position="1097"/>
        <end position="1159"/>
    </location>
</feature>
<name>A0A871R143_DEKBR</name>
<dbReference type="InterPro" id="IPR000340">
    <property type="entry name" value="Dual-sp_phosphatase_cat-dom"/>
</dbReference>
<feature type="compositionally biased region" description="Basic and acidic residues" evidence="3">
    <location>
        <begin position="15"/>
        <end position="30"/>
    </location>
</feature>
<dbReference type="PANTHER" id="PTHR47550">
    <property type="entry name" value="DUAL SPECIFICITY PROTEIN PHOSPHATASE PPS1"/>
    <property type="match status" value="1"/>
</dbReference>
<dbReference type="Gene3D" id="3.90.190.10">
    <property type="entry name" value="Protein tyrosine phosphatase superfamily"/>
    <property type="match status" value="1"/>
</dbReference>
<evidence type="ECO:0000313" key="6">
    <source>
        <dbReference type="EMBL" id="QOU20237.1"/>
    </source>
</evidence>
<dbReference type="InterPro" id="IPR053239">
    <property type="entry name" value="Dual_spec_PTase"/>
</dbReference>
<feature type="domain" description="Tyrosine-protein phosphatase" evidence="4">
    <location>
        <begin position="998"/>
        <end position="1172"/>
    </location>
</feature>
<dbReference type="InterPro" id="IPR000387">
    <property type="entry name" value="Tyr_Pase_dom"/>
</dbReference>
<dbReference type="SUPFAM" id="SSF52799">
    <property type="entry name" value="(Phosphotyrosine protein) phosphatases II"/>
    <property type="match status" value="2"/>
</dbReference>